<accession>A0AAD9K1C7</accession>
<evidence type="ECO:0000256" key="1">
    <source>
        <dbReference type="SAM" id="Coils"/>
    </source>
</evidence>
<sequence length="658" mass="75893">MLKLYITQLKEFSYLRGRHLLVEQSTAILLTISNCIKWFDNGAEEGFKKYDIAMTTEHDEGDTSCQKVNESDEELLQSCRNPELLRDVAIALSSFADGIRGLQSISTAQYDACRSMFMKCHGCVKRYLSEYSRIRTLINKMKNNVEKYGDYIGLSEMVGECGDDENVIRQNMDDQIEELEKLEKAIVHFKKRMEHLKEYINQAIRTSEELWYRGQHGIYRYTNSYDISSEEASSVLCWVKADRKTTRRYMFTCTLTSDDDIGYKLGYMERFLANPVTLSSTIPLEKQKEDILISVPFNQKADMRRRELMVLIRSGKEQLYKETDYEIEIREGLECVQIRVRKFSFIAVLVISRLTVYRQTVDEQGSTLLPPTDTNVEMTIPPGTVSRSGNVEIQTVPETDILIGDVRKSHRQLLGTSSMVLLGLPKEEMTGPVNVKMYLEHENRNFIHPMVHTDAGWASTACHNSSRAPRSYTLRITPNTDRVVIILTKGETDEEETKSMTEAIFYTLDEDVANIILLQHKDDLCKIYIDCCRIKDTDERTKRAMEQGFGSKPFRFDLYLKESALISIKCSKQLELDIPDDDISTFCQFNYRAELFRPKVIYIKPTESEHRGYVYFLAKAKYVGASELKLGHFEGDMNDKIMLSLVPVNLTSDHQVQF</sequence>
<dbReference type="EMBL" id="JAODUP010000092">
    <property type="protein sequence ID" value="KAK2162741.1"/>
    <property type="molecule type" value="Genomic_DNA"/>
</dbReference>
<evidence type="ECO:0000313" key="3">
    <source>
        <dbReference type="Proteomes" id="UP001208570"/>
    </source>
</evidence>
<name>A0AAD9K1C7_9ANNE</name>
<dbReference type="Proteomes" id="UP001208570">
    <property type="component" value="Unassembled WGS sequence"/>
</dbReference>
<keyword evidence="1" id="KW-0175">Coiled coil</keyword>
<keyword evidence="3" id="KW-1185">Reference proteome</keyword>
<organism evidence="2 3">
    <name type="scientific">Paralvinella palmiformis</name>
    <dbReference type="NCBI Taxonomy" id="53620"/>
    <lineage>
        <taxon>Eukaryota</taxon>
        <taxon>Metazoa</taxon>
        <taxon>Spiralia</taxon>
        <taxon>Lophotrochozoa</taxon>
        <taxon>Annelida</taxon>
        <taxon>Polychaeta</taxon>
        <taxon>Sedentaria</taxon>
        <taxon>Canalipalpata</taxon>
        <taxon>Terebellida</taxon>
        <taxon>Terebelliformia</taxon>
        <taxon>Alvinellidae</taxon>
        <taxon>Paralvinella</taxon>
    </lineage>
</organism>
<gene>
    <name evidence="2" type="ORF">LSH36_92g00034</name>
</gene>
<evidence type="ECO:0000313" key="2">
    <source>
        <dbReference type="EMBL" id="KAK2162741.1"/>
    </source>
</evidence>
<feature type="coiled-coil region" evidence="1">
    <location>
        <begin position="165"/>
        <end position="199"/>
    </location>
</feature>
<reference evidence="2" key="1">
    <citation type="journal article" date="2023" name="Mol. Biol. Evol.">
        <title>Third-Generation Sequencing Reveals the Adaptive Role of the Epigenome in Three Deep-Sea Polychaetes.</title>
        <authorList>
            <person name="Perez M."/>
            <person name="Aroh O."/>
            <person name="Sun Y."/>
            <person name="Lan Y."/>
            <person name="Juniper S.K."/>
            <person name="Young C.R."/>
            <person name="Angers B."/>
            <person name="Qian P.Y."/>
        </authorList>
    </citation>
    <scope>NUCLEOTIDE SEQUENCE</scope>
    <source>
        <strain evidence="2">P08H-3</strain>
    </source>
</reference>
<proteinExistence type="predicted"/>
<comment type="caution">
    <text evidence="2">The sequence shown here is derived from an EMBL/GenBank/DDBJ whole genome shotgun (WGS) entry which is preliminary data.</text>
</comment>
<dbReference type="AlphaFoldDB" id="A0AAD9K1C7"/>
<protein>
    <submittedName>
        <fullName evidence="2">Uncharacterized protein</fullName>
    </submittedName>
</protein>